<dbReference type="Proteomes" id="UP000076770">
    <property type="component" value="Chromosome i"/>
</dbReference>
<protein>
    <submittedName>
        <fullName evidence="3">Uncharacterized protein</fullName>
    </submittedName>
</protein>
<reference evidence="3" key="1">
    <citation type="submission" date="2016-04" db="EMBL/GenBank/DDBJ databases">
        <authorList>
            <person name="Evans L.H."/>
            <person name="Alamgir A."/>
            <person name="Owens N."/>
            <person name="Weber N.D."/>
            <person name="Virtaneva K."/>
            <person name="Barbian K."/>
            <person name="Babar A."/>
            <person name="Rosenke K."/>
        </authorList>
    </citation>
    <scope>NUCLEOTIDE SEQUENCE</scope>
    <source>
        <strain evidence="3">P1</strain>
    </source>
</reference>
<dbReference type="PATRIC" id="fig|2287.9.peg.1514"/>
<reference evidence="4" key="2">
    <citation type="submission" date="2016-04" db="EMBL/GenBank/DDBJ databases">
        <authorList>
            <person name="Shah S.A."/>
            <person name="Garrett R.A."/>
        </authorList>
    </citation>
    <scope>NUCLEOTIDE SEQUENCE [LARGE SCALE GENOMIC DNA]</scope>
    <source>
        <strain evidence="4">ATCC 35091 / DSM 1616 / JCM 8930 / NBRC 15331 / P1</strain>
    </source>
</reference>
<feature type="transmembrane region" description="Helical" evidence="1">
    <location>
        <begin position="6"/>
        <end position="23"/>
    </location>
</feature>
<evidence type="ECO:0000313" key="4">
    <source>
        <dbReference type="Proteomes" id="UP000076770"/>
    </source>
</evidence>
<keyword evidence="1" id="KW-1133">Transmembrane helix</keyword>
<dbReference type="OrthoDB" id="40118at2157"/>
<dbReference type="RefSeq" id="WP_010923352.1">
    <property type="nucleotide sequence ID" value="NZ_LT549890.1"/>
</dbReference>
<dbReference type="EMBL" id="CP050869">
    <property type="protein sequence ID" value="QPG48952.1"/>
    <property type="molecule type" value="Genomic_DNA"/>
</dbReference>
<organism evidence="3 4">
    <name type="scientific">Saccharolobus solfataricus</name>
    <name type="common">Sulfolobus solfataricus</name>
    <dbReference type="NCBI Taxonomy" id="2287"/>
    <lineage>
        <taxon>Archaea</taxon>
        <taxon>Thermoproteota</taxon>
        <taxon>Thermoprotei</taxon>
        <taxon>Sulfolobales</taxon>
        <taxon>Sulfolobaceae</taxon>
        <taxon>Saccharolobus</taxon>
    </lineage>
</organism>
<evidence type="ECO:0000313" key="3">
    <source>
        <dbReference type="EMBL" id="SAI85030.1"/>
    </source>
</evidence>
<dbReference type="EMBL" id="LT549890">
    <property type="protein sequence ID" value="SAI85030.1"/>
    <property type="molecule type" value="Genomic_DNA"/>
</dbReference>
<name>A0A157T1B7_SACSO</name>
<accession>A0A157T1B7</accession>
<gene>
    <name evidence="2" type="ORF">HFC64_02505</name>
    <name evidence="3" type="ORF">SSOP1_1476</name>
</gene>
<dbReference type="GeneID" id="1454374"/>
<reference evidence="2 5" key="3">
    <citation type="journal article" date="2020" name="Nat. Commun.">
        <title>The structures of two archaeal type IV pili illuminate evolutionary relationships.</title>
        <authorList>
            <person name="Wang F."/>
            <person name="Baquero D.P."/>
            <person name="Su Z."/>
            <person name="Beltran L.C."/>
            <person name="Prangishvili D."/>
            <person name="Krupovic M."/>
            <person name="Egelman E.H."/>
        </authorList>
    </citation>
    <scope>NUCLEOTIDE SEQUENCE [LARGE SCALE GENOMIC DNA]</scope>
    <source>
        <strain evidence="2 5">POZ149</strain>
    </source>
</reference>
<keyword evidence="1" id="KW-0472">Membrane</keyword>
<dbReference type="AlphaFoldDB" id="A0A157T1B7"/>
<evidence type="ECO:0000256" key="1">
    <source>
        <dbReference type="SAM" id="Phobius"/>
    </source>
</evidence>
<dbReference type="Proteomes" id="UP000594632">
    <property type="component" value="Chromosome"/>
</dbReference>
<sequence>MNLGKIIGLVVFISLLIVQFAILNNPINLVQTSFNQVNSIIIPLFTSEPKIGLIISHNELILTFNNTLDLPITLLNITGEYTYLSKPVTINPNEVKNVSVVVTNFKMFEMAVKDNSYNLTMVIKIFNTTFSQSEII</sequence>
<keyword evidence="1" id="KW-0812">Transmembrane</keyword>
<evidence type="ECO:0000313" key="2">
    <source>
        <dbReference type="EMBL" id="QPG48952.1"/>
    </source>
</evidence>
<evidence type="ECO:0000313" key="5">
    <source>
        <dbReference type="Proteomes" id="UP000594632"/>
    </source>
</evidence>
<proteinExistence type="predicted"/>
<dbReference type="GeneID" id="27427729"/>